<dbReference type="Proteomes" id="UP000216991">
    <property type="component" value="Unassembled WGS sequence"/>
</dbReference>
<dbReference type="OrthoDB" id="7362596at2"/>
<evidence type="ECO:0000313" key="2">
    <source>
        <dbReference type="Proteomes" id="UP000216991"/>
    </source>
</evidence>
<gene>
    <name evidence="1" type="ORF">CHU93_11300</name>
</gene>
<accession>A0A255YD06</accession>
<evidence type="ECO:0000313" key="1">
    <source>
        <dbReference type="EMBL" id="OYQ27089.1"/>
    </source>
</evidence>
<keyword evidence="2" id="KW-1185">Reference proteome</keyword>
<name>A0A255YD06_9SPHN</name>
<dbReference type="EMBL" id="NOXT01000115">
    <property type="protein sequence ID" value="OYQ27089.1"/>
    <property type="molecule type" value="Genomic_DNA"/>
</dbReference>
<dbReference type="SUPFAM" id="SSF47226">
    <property type="entry name" value="Histidine-containing phosphotransfer domain, HPT domain"/>
    <property type="match status" value="1"/>
</dbReference>
<protein>
    <submittedName>
        <fullName evidence="1">Uncharacterized protein</fullName>
    </submittedName>
</protein>
<dbReference type="AlphaFoldDB" id="A0A255YD06"/>
<sequence length="115" mass="12499">MPDRQRPDDWAIDIEQVTALFADLDRDTRTLLLDAAQRDLAEWTDRLVVAWDSGDEEGQRRARHSLKGLCGNFGASGLLALCEADLSEPGVANRLQSARAATAAALANLVAELPQ</sequence>
<organism evidence="1 2">
    <name type="scientific">Sandarakinorhabdus cyanobacteriorum</name>
    <dbReference type="NCBI Taxonomy" id="1981098"/>
    <lineage>
        <taxon>Bacteria</taxon>
        <taxon>Pseudomonadati</taxon>
        <taxon>Pseudomonadota</taxon>
        <taxon>Alphaproteobacteria</taxon>
        <taxon>Sphingomonadales</taxon>
        <taxon>Sphingosinicellaceae</taxon>
        <taxon>Sandarakinorhabdus</taxon>
    </lineage>
</organism>
<dbReference type="GO" id="GO:0000160">
    <property type="term" value="P:phosphorelay signal transduction system"/>
    <property type="evidence" value="ECO:0007669"/>
    <property type="project" value="InterPro"/>
</dbReference>
<dbReference type="InterPro" id="IPR036641">
    <property type="entry name" value="HPT_dom_sf"/>
</dbReference>
<dbReference type="RefSeq" id="WP_094474138.1">
    <property type="nucleotide sequence ID" value="NZ_NOXT01000115.1"/>
</dbReference>
<comment type="caution">
    <text evidence="1">The sequence shown here is derived from an EMBL/GenBank/DDBJ whole genome shotgun (WGS) entry which is preliminary data.</text>
</comment>
<reference evidence="1 2" key="1">
    <citation type="submission" date="2017-07" db="EMBL/GenBank/DDBJ databases">
        <title>Sandarakinorhabdus cyanobacteriorum sp. nov., a novel bacterium isolated from cyanobacterial aggregates in a eutrophic lake.</title>
        <authorList>
            <person name="Cai H."/>
        </authorList>
    </citation>
    <scope>NUCLEOTIDE SEQUENCE [LARGE SCALE GENOMIC DNA]</scope>
    <source>
        <strain evidence="1 2">TH057</strain>
    </source>
</reference>
<dbReference type="Gene3D" id="1.20.120.160">
    <property type="entry name" value="HPT domain"/>
    <property type="match status" value="1"/>
</dbReference>
<proteinExistence type="predicted"/>